<keyword evidence="2" id="KW-0540">Nuclease</keyword>
<dbReference type="Proteomes" id="UP001556709">
    <property type="component" value="Unassembled WGS sequence"/>
</dbReference>
<dbReference type="Pfam" id="PF00149">
    <property type="entry name" value="Metallophos"/>
    <property type="match status" value="1"/>
</dbReference>
<dbReference type="EC" id="3.1.-.-" evidence="2"/>
<dbReference type="PIRSF" id="PIRSF000887">
    <property type="entry name" value="Pesterase_MJ0037"/>
    <property type="match status" value="1"/>
</dbReference>
<sequence length="221" mass="23741">MSTTDLPIQLAGQWLQLLPERAVYWPGQRALLLADLHLGKAAAFRRAGVPVPAGQSAATLTRLSALIDHWQPERVYWLGDILHTSLATDRDLEARLHAWLEGHPGVQFHAVPGNHDAALERLTPALTLLTEGTQRDGLALCHYPDEATPSAQPWIAGHLHPVVRLSGGGDALRLPAFIIRGDQGLILPAFGEFTGGAPVGPGDGCRRLVTTGARVIEVGRD</sequence>
<dbReference type="GO" id="GO:0016874">
    <property type="term" value="F:ligase activity"/>
    <property type="evidence" value="ECO:0007669"/>
    <property type="project" value="UniProtKB-KW"/>
</dbReference>
<keyword evidence="3" id="KW-1185">Reference proteome</keyword>
<proteinExistence type="predicted"/>
<dbReference type="PANTHER" id="PTHR39323">
    <property type="entry name" value="BLR1149 PROTEIN"/>
    <property type="match status" value="1"/>
</dbReference>
<organism evidence="2 3">
    <name type="scientific">Spiribacter pallidus</name>
    <dbReference type="NCBI Taxonomy" id="1987936"/>
    <lineage>
        <taxon>Bacteria</taxon>
        <taxon>Pseudomonadati</taxon>
        <taxon>Pseudomonadota</taxon>
        <taxon>Gammaproteobacteria</taxon>
        <taxon>Chromatiales</taxon>
        <taxon>Ectothiorhodospiraceae</taxon>
        <taxon>Spiribacter</taxon>
    </lineage>
</organism>
<keyword evidence="2" id="KW-0378">Hydrolase</keyword>
<accession>A0ABV3T9T2</accession>
<feature type="domain" description="Calcineurin-like phosphoesterase" evidence="1">
    <location>
        <begin position="30"/>
        <end position="122"/>
    </location>
</feature>
<dbReference type="Gene3D" id="3.60.21.10">
    <property type="match status" value="1"/>
</dbReference>
<gene>
    <name evidence="2" type="primary">pdeM</name>
    <name evidence="2" type="ORF">V6X73_01380</name>
</gene>
<dbReference type="InterPro" id="IPR029052">
    <property type="entry name" value="Metallo-depent_PP-like"/>
</dbReference>
<dbReference type="InterPro" id="IPR024173">
    <property type="entry name" value="Pesterase_MJ0037-like"/>
</dbReference>
<evidence type="ECO:0000313" key="3">
    <source>
        <dbReference type="Proteomes" id="UP001556709"/>
    </source>
</evidence>
<protein>
    <submittedName>
        <fullName evidence="2">Ligase-associated DNA damage response endonuclease PdeM</fullName>
        <ecNumber evidence="2">3.1.-.-</ecNumber>
    </submittedName>
</protein>
<evidence type="ECO:0000259" key="1">
    <source>
        <dbReference type="Pfam" id="PF00149"/>
    </source>
</evidence>
<reference evidence="2 3" key="1">
    <citation type="submission" date="2024-02" db="EMBL/GenBank/DDBJ databases">
        <title>New especies of Spiribacter isolated from saline water.</title>
        <authorList>
            <person name="Leon M.J."/>
            <person name="De La Haba R."/>
            <person name="Sanchez-Porro C."/>
            <person name="Ventosa A."/>
        </authorList>
    </citation>
    <scope>NUCLEOTIDE SEQUENCE [LARGE SCALE GENOMIC DNA]</scope>
    <source>
        <strain evidence="3">ag22IC6-390</strain>
    </source>
</reference>
<comment type="caution">
    <text evidence="2">The sequence shown here is derived from an EMBL/GenBank/DDBJ whole genome shotgun (WGS) entry which is preliminary data.</text>
</comment>
<dbReference type="GO" id="GO:0004519">
    <property type="term" value="F:endonuclease activity"/>
    <property type="evidence" value="ECO:0007669"/>
    <property type="project" value="UniProtKB-KW"/>
</dbReference>
<evidence type="ECO:0000313" key="2">
    <source>
        <dbReference type="EMBL" id="MEX0468388.1"/>
    </source>
</evidence>
<keyword evidence="2" id="KW-0436">Ligase</keyword>
<dbReference type="NCBIfam" id="TIGR04123">
    <property type="entry name" value="P_estr_lig_assc"/>
    <property type="match status" value="1"/>
</dbReference>
<dbReference type="GO" id="GO:0016787">
    <property type="term" value="F:hydrolase activity"/>
    <property type="evidence" value="ECO:0007669"/>
    <property type="project" value="UniProtKB-KW"/>
</dbReference>
<keyword evidence="2" id="KW-0255">Endonuclease</keyword>
<dbReference type="RefSeq" id="WP_367958109.1">
    <property type="nucleotide sequence ID" value="NZ_JBAKFH010000003.1"/>
</dbReference>
<dbReference type="SUPFAM" id="SSF56300">
    <property type="entry name" value="Metallo-dependent phosphatases"/>
    <property type="match status" value="1"/>
</dbReference>
<dbReference type="InterPro" id="IPR004843">
    <property type="entry name" value="Calcineurin-like_PHP"/>
</dbReference>
<name>A0ABV3T9T2_9GAMM</name>
<dbReference type="InterPro" id="IPR026336">
    <property type="entry name" value="PdeM-like"/>
</dbReference>
<dbReference type="EMBL" id="JBAKFM010000001">
    <property type="protein sequence ID" value="MEX0468388.1"/>
    <property type="molecule type" value="Genomic_DNA"/>
</dbReference>
<dbReference type="PANTHER" id="PTHR39323:SF1">
    <property type="entry name" value="BLR1149 PROTEIN"/>
    <property type="match status" value="1"/>
</dbReference>